<name>A0ABW0F263_9HYPH</name>
<protein>
    <submittedName>
        <fullName evidence="1">Glycoside hydrolase</fullName>
    </submittedName>
</protein>
<keyword evidence="1" id="KW-0378">Hydrolase</keyword>
<comment type="caution">
    <text evidence="1">The sequence shown here is derived from an EMBL/GenBank/DDBJ whole genome shotgun (WGS) entry which is preliminary data.</text>
</comment>
<dbReference type="RefSeq" id="WP_260347934.1">
    <property type="nucleotide sequence ID" value="NZ_JAOAOS010000002.1"/>
</dbReference>
<reference evidence="2" key="1">
    <citation type="journal article" date="2019" name="Int. J. Syst. Evol. Microbiol.">
        <title>The Global Catalogue of Microorganisms (GCM) 10K type strain sequencing project: providing services to taxonomists for standard genome sequencing and annotation.</title>
        <authorList>
            <consortium name="The Broad Institute Genomics Platform"/>
            <consortium name="The Broad Institute Genome Sequencing Center for Infectious Disease"/>
            <person name="Wu L."/>
            <person name="Ma J."/>
        </authorList>
    </citation>
    <scope>NUCLEOTIDE SEQUENCE [LARGE SCALE GENOMIC DNA]</scope>
    <source>
        <strain evidence="2">CGMCC 1.15643</strain>
    </source>
</reference>
<proteinExistence type="predicted"/>
<dbReference type="Proteomes" id="UP001595976">
    <property type="component" value="Unassembled WGS sequence"/>
</dbReference>
<keyword evidence="2" id="KW-1185">Reference proteome</keyword>
<dbReference type="EMBL" id="JBHSLI010000002">
    <property type="protein sequence ID" value="MFC5292663.1"/>
    <property type="molecule type" value="Genomic_DNA"/>
</dbReference>
<accession>A0ABW0F263</accession>
<dbReference type="GO" id="GO:0016787">
    <property type="term" value="F:hydrolase activity"/>
    <property type="evidence" value="ECO:0007669"/>
    <property type="project" value="UniProtKB-KW"/>
</dbReference>
<sequence>MTPAEFAAGLIGRAYEPAGLHCWELVRQCQSLVYGRELPPVLVAPERMRELVGMMDLRHSYPGWQQVDVPSDGAVVFMTRHGHEAAKAACHAGVYLALDGGGVLHTDAPHGVVFESVPELTARNWADLSFYLPA</sequence>
<gene>
    <name evidence="1" type="ORF">ACFPK2_06645</name>
</gene>
<organism evidence="1 2">
    <name type="scientific">Bosea minatitlanensis</name>
    <dbReference type="NCBI Taxonomy" id="128782"/>
    <lineage>
        <taxon>Bacteria</taxon>
        <taxon>Pseudomonadati</taxon>
        <taxon>Pseudomonadota</taxon>
        <taxon>Alphaproteobacteria</taxon>
        <taxon>Hyphomicrobiales</taxon>
        <taxon>Boseaceae</taxon>
        <taxon>Bosea</taxon>
    </lineage>
</organism>
<evidence type="ECO:0000313" key="1">
    <source>
        <dbReference type="EMBL" id="MFC5292663.1"/>
    </source>
</evidence>
<evidence type="ECO:0000313" key="2">
    <source>
        <dbReference type="Proteomes" id="UP001595976"/>
    </source>
</evidence>